<feature type="compositionally biased region" description="Basic and acidic residues" evidence="1">
    <location>
        <begin position="246"/>
        <end position="279"/>
    </location>
</feature>
<feature type="region of interest" description="Disordered" evidence="1">
    <location>
        <begin position="203"/>
        <end position="288"/>
    </location>
</feature>
<evidence type="ECO:0000256" key="1">
    <source>
        <dbReference type="SAM" id="MobiDB-lite"/>
    </source>
</evidence>
<feature type="domain" description="DUF6451" evidence="2">
    <location>
        <begin position="168"/>
        <end position="199"/>
    </location>
</feature>
<keyword evidence="4" id="KW-1185">Reference proteome</keyword>
<dbReference type="Proteomes" id="UP000279833">
    <property type="component" value="Unassembled WGS sequence"/>
</dbReference>
<dbReference type="WBParaSite" id="SCUD_0000357801-mRNA-1">
    <property type="protein sequence ID" value="SCUD_0000357801-mRNA-1"/>
    <property type="gene ID" value="SCUD_0000357801"/>
</dbReference>
<accession>A0A183JLJ7</accession>
<protein>
    <submittedName>
        <fullName evidence="5">DUF6451 domain-containing protein</fullName>
    </submittedName>
</protein>
<evidence type="ECO:0000259" key="2">
    <source>
        <dbReference type="Pfam" id="PF20049"/>
    </source>
</evidence>
<organism evidence="5">
    <name type="scientific">Schistosoma curassoni</name>
    <dbReference type="NCBI Taxonomy" id="6186"/>
    <lineage>
        <taxon>Eukaryota</taxon>
        <taxon>Metazoa</taxon>
        <taxon>Spiralia</taxon>
        <taxon>Lophotrochozoa</taxon>
        <taxon>Platyhelminthes</taxon>
        <taxon>Trematoda</taxon>
        <taxon>Digenea</taxon>
        <taxon>Strigeidida</taxon>
        <taxon>Schistosomatoidea</taxon>
        <taxon>Schistosomatidae</taxon>
        <taxon>Schistosoma</taxon>
    </lineage>
</organism>
<reference evidence="5" key="1">
    <citation type="submission" date="2016-06" db="UniProtKB">
        <authorList>
            <consortium name="WormBaseParasite"/>
        </authorList>
    </citation>
    <scope>IDENTIFICATION</scope>
</reference>
<dbReference type="AlphaFoldDB" id="A0A183JLJ7"/>
<dbReference type="EMBL" id="UZAK01004126">
    <property type="protein sequence ID" value="VDO82920.1"/>
    <property type="molecule type" value="Genomic_DNA"/>
</dbReference>
<proteinExistence type="predicted"/>
<dbReference type="Pfam" id="PF20049">
    <property type="entry name" value="DUF6451"/>
    <property type="match status" value="1"/>
</dbReference>
<sequence length="321" mass="37047">MLDFETNRLDSVRIDRVQTKSQLYGSLWNNQLNEIHHYSVDRTTLWKRLRHYGVTEKIITIIQNSYHGLNCEIVHRGQLTDNLAILSHTQQRIRKTTGVAADLAAIGLNIHKGKNKILRYNKACNKRITLDREDLKDVKTFTYLGSIIDEHGGFDADVKVRISIARAAYSQLKNIRNSKQLSTNTKVRIFNTNVKTVLLHYQQQSTVGQNKPDSRGRRNQEEALKVDRTHIEKSTQLCNKTSPHSESSKPKEERKTKEHITLRNGDRHGKNEQQLDRTKKEGRRQNSVSNLIQYTSYNCPHTTTTTTTTMEMSITNKLLID</sequence>
<reference evidence="3 4" key="2">
    <citation type="submission" date="2018-11" db="EMBL/GenBank/DDBJ databases">
        <authorList>
            <consortium name="Pathogen Informatics"/>
        </authorList>
    </citation>
    <scope>NUCLEOTIDE SEQUENCE [LARGE SCALE GENOMIC DNA]</scope>
    <source>
        <strain evidence="3">Dakar</strain>
        <strain evidence="4">Dakar, Senegal</strain>
    </source>
</reference>
<dbReference type="PANTHER" id="PTHR47027:SF25">
    <property type="entry name" value="REVERSE TRANSCRIPTASE DOMAIN-CONTAINING PROTEIN"/>
    <property type="match status" value="1"/>
</dbReference>
<evidence type="ECO:0000313" key="3">
    <source>
        <dbReference type="EMBL" id="VDO82920.1"/>
    </source>
</evidence>
<dbReference type="InterPro" id="IPR045609">
    <property type="entry name" value="DUF6451"/>
</dbReference>
<evidence type="ECO:0000313" key="5">
    <source>
        <dbReference type="WBParaSite" id="SCUD_0000357801-mRNA-1"/>
    </source>
</evidence>
<feature type="compositionally biased region" description="Basic and acidic residues" evidence="1">
    <location>
        <begin position="212"/>
        <end position="233"/>
    </location>
</feature>
<evidence type="ECO:0000313" key="4">
    <source>
        <dbReference type="Proteomes" id="UP000279833"/>
    </source>
</evidence>
<dbReference type="PANTHER" id="PTHR47027">
    <property type="entry name" value="REVERSE TRANSCRIPTASE DOMAIN-CONTAINING PROTEIN"/>
    <property type="match status" value="1"/>
</dbReference>
<gene>
    <name evidence="3" type="ORF">SCUD_LOCUS3578</name>
</gene>
<name>A0A183JLJ7_9TREM</name>